<dbReference type="PANTHER" id="PTHR46558">
    <property type="entry name" value="TRACRIPTIONAL REGULATORY PROTEIN-RELATED-RELATED"/>
    <property type="match status" value="1"/>
</dbReference>
<dbReference type="EMBL" id="LGSS01000021">
    <property type="protein sequence ID" value="KNF07201.1"/>
    <property type="molecule type" value="Genomic_DNA"/>
</dbReference>
<dbReference type="Pfam" id="PF01381">
    <property type="entry name" value="HTH_3"/>
    <property type="match status" value="1"/>
</dbReference>
<name>A0A0L0W6U9_GOTPU</name>
<dbReference type="SMART" id="SM00530">
    <property type="entry name" value="HTH_XRE"/>
    <property type="match status" value="1"/>
</dbReference>
<dbReference type="Gene3D" id="1.10.260.40">
    <property type="entry name" value="lambda repressor-like DNA-binding domains"/>
    <property type="match status" value="1"/>
</dbReference>
<dbReference type="Gene3D" id="3.40.50.150">
    <property type="entry name" value="Vaccinia Virus protein VP39"/>
    <property type="match status" value="1"/>
</dbReference>
<dbReference type="AlphaFoldDB" id="A0A0L0W6U9"/>
<reference evidence="4" key="1">
    <citation type="submission" date="2015-07" db="EMBL/GenBank/DDBJ databases">
        <title>Draft genome sequence of the purine-degrading Gottschalkia purinilyticum DSM 1384 (formerly Clostridium purinilyticum).</title>
        <authorList>
            <person name="Poehlein A."/>
            <person name="Schiel-Bengelsdorf B."/>
            <person name="Bengelsdorf F.R."/>
            <person name="Daniel R."/>
            <person name="Duerre P."/>
        </authorList>
    </citation>
    <scope>NUCLEOTIDE SEQUENCE [LARGE SCALE GENOMIC DNA]</scope>
    <source>
        <strain evidence="4">DSM 1384</strain>
    </source>
</reference>
<comment type="caution">
    <text evidence="3">The sequence shown here is derived from an EMBL/GenBank/DDBJ whole genome shotgun (WGS) entry which is preliminary data.</text>
</comment>
<dbReference type="CDD" id="cd02440">
    <property type="entry name" value="AdoMet_MTases"/>
    <property type="match status" value="1"/>
</dbReference>
<keyword evidence="4" id="KW-1185">Reference proteome</keyword>
<sequence>MRELKISDMIQKLRKSKKLTQSQLANYVGVSVTAVSKWENDLSYPDITLLPILAAIFEVSIDKLFSYNLSSNGADIIKKIKKNFEEEAKEYDNRISKLIPCYEQMIHSMVSVIPFDQNDSIKVIDLGAGTGNVSKVIKDKFKNAKITCLDISRNMTEMAKLKLYGYSGVKYEIEDFYSYNFKEKYNVIVSSLSLHHLATDDDKKNFFKKIYDSLYDEGVFYNLDLVLGSNNIIQDLYISKWKAFMCKSINYEEVNNRWMRKYYEEDSPSKLIDQVHWMENIGFKNVDILFKYFNYAVYGGMK</sequence>
<evidence type="ECO:0000256" key="1">
    <source>
        <dbReference type="ARBA" id="ARBA00023125"/>
    </source>
</evidence>
<keyword evidence="3" id="KW-0808">Transferase</keyword>
<dbReference type="SUPFAM" id="SSF47413">
    <property type="entry name" value="lambda repressor-like DNA-binding domains"/>
    <property type="match status" value="1"/>
</dbReference>
<dbReference type="SUPFAM" id="SSF53335">
    <property type="entry name" value="S-adenosyl-L-methionine-dependent methyltransferases"/>
    <property type="match status" value="1"/>
</dbReference>
<dbReference type="GO" id="GO:0008168">
    <property type="term" value="F:methyltransferase activity"/>
    <property type="evidence" value="ECO:0007669"/>
    <property type="project" value="UniProtKB-KW"/>
</dbReference>
<keyword evidence="1" id="KW-0238">DNA-binding</keyword>
<protein>
    <submittedName>
        <fullName evidence="3">Methyltransferase, type 12</fullName>
    </submittedName>
</protein>
<accession>A0A0L0W6U9</accession>
<dbReference type="PANTHER" id="PTHR46558:SF11">
    <property type="entry name" value="HTH-TYPE TRANSCRIPTIONAL REGULATOR XRE"/>
    <property type="match status" value="1"/>
</dbReference>
<keyword evidence="3" id="KW-0489">Methyltransferase</keyword>
<dbReference type="GO" id="GO:0003677">
    <property type="term" value="F:DNA binding"/>
    <property type="evidence" value="ECO:0007669"/>
    <property type="project" value="UniProtKB-KW"/>
</dbReference>
<dbReference type="Pfam" id="PF13649">
    <property type="entry name" value="Methyltransf_25"/>
    <property type="match status" value="1"/>
</dbReference>
<gene>
    <name evidence="3" type="ORF">CLPU_21c00190</name>
</gene>
<dbReference type="OrthoDB" id="1634626at2"/>
<dbReference type="InterPro" id="IPR010982">
    <property type="entry name" value="Lambda_DNA-bd_dom_sf"/>
</dbReference>
<dbReference type="RefSeq" id="WP_050378660.1">
    <property type="nucleotide sequence ID" value="NZ_LGSS01000021.1"/>
</dbReference>
<proteinExistence type="predicted"/>
<dbReference type="InterPro" id="IPR001387">
    <property type="entry name" value="Cro/C1-type_HTH"/>
</dbReference>
<feature type="domain" description="HTH cro/C1-type" evidence="2">
    <location>
        <begin position="10"/>
        <end position="64"/>
    </location>
</feature>
<dbReference type="PROSITE" id="PS50943">
    <property type="entry name" value="HTH_CROC1"/>
    <property type="match status" value="1"/>
</dbReference>
<dbReference type="Proteomes" id="UP000037267">
    <property type="component" value="Unassembled WGS sequence"/>
</dbReference>
<dbReference type="CDD" id="cd00093">
    <property type="entry name" value="HTH_XRE"/>
    <property type="match status" value="1"/>
</dbReference>
<dbReference type="InterPro" id="IPR029063">
    <property type="entry name" value="SAM-dependent_MTases_sf"/>
</dbReference>
<evidence type="ECO:0000313" key="3">
    <source>
        <dbReference type="EMBL" id="KNF07201.1"/>
    </source>
</evidence>
<evidence type="ECO:0000313" key="4">
    <source>
        <dbReference type="Proteomes" id="UP000037267"/>
    </source>
</evidence>
<evidence type="ECO:0000259" key="2">
    <source>
        <dbReference type="PROSITE" id="PS50943"/>
    </source>
</evidence>
<dbReference type="InterPro" id="IPR041698">
    <property type="entry name" value="Methyltransf_25"/>
</dbReference>
<dbReference type="GO" id="GO:0032259">
    <property type="term" value="P:methylation"/>
    <property type="evidence" value="ECO:0007669"/>
    <property type="project" value="UniProtKB-KW"/>
</dbReference>
<dbReference type="STRING" id="1503.CLPU_21c00190"/>
<organism evidence="3 4">
    <name type="scientific">Gottschalkia purinilytica</name>
    <name type="common">Clostridium purinilyticum</name>
    <dbReference type="NCBI Taxonomy" id="1503"/>
    <lineage>
        <taxon>Bacteria</taxon>
        <taxon>Bacillati</taxon>
        <taxon>Bacillota</taxon>
        <taxon>Tissierellia</taxon>
        <taxon>Tissierellales</taxon>
        <taxon>Gottschalkiaceae</taxon>
        <taxon>Gottschalkia</taxon>
    </lineage>
</organism>